<name>A0A7S2TJQ2_9EUKA</name>
<protein>
    <submittedName>
        <fullName evidence="1">Uncharacterized protein</fullName>
    </submittedName>
</protein>
<organism evidence="1">
    <name type="scientific">Lotharella oceanica</name>
    <dbReference type="NCBI Taxonomy" id="641309"/>
    <lineage>
        <taxon>Eukaryota</taxon>
        <taxon>Sar</taxon>
        <taxon>Rhizaria</taxon>
        <taxon>Cercozoa</taxon>
        <taxon>Chlorarachniophyceae</taxon>
        <taxon>Lotharella</taxon>
    </lineage>
</organism>
<gene>
    <name evidence="1" type="ORF">LSP00402_LOCUS5122</name>
</gene>
<evidence type="ECO:0000313" key="1">
    <source>
        <dbReference type="EMBL" id="CAD9754257.1"/>
    </source>
</evidence>
<reference evidence="1" key="1">
    <citation type="submission" date="2021-01" db="EMBL/GenBank/DDBJ databases">
        <authorList>
            <person name="Corre E."/>
            <person name="Pelletier E."/>
            <person name="Niang G."/>
            <person name="Scheremetjew M."/>
            <person name="Finn R."/>
            <person name="Kale V."/>
            <person name="Holt S."/>
            <person name="Cochrane G."/>
            <person name="Meng A."/>
            <person name="Brown T."/>
            <person name="Cohen L."/>
        </authorList>
    </citation>
    <scope>NUCLEOTIDE SEQUENCE</scope>
    <source>
        <strain evidence="1">CCMP622</strain>
    </source>
</reference>
<accession>A0A7S2TJQ2</accession>
<dbReference type="AlphaFoldDB" id="A0A7S2TJQ2"/>
<sequence length="200" mass="21513">MPLGTQYGLGGVVMVSCERRARAPSLELIKYDHRNEALPCKPAVTVVSSPDTLLLSALPQPAYKPSQPLATFSMVFKDGVDTVYHIASVLAVAKNLQKQPVQGSTEGIVKDVAGQWVSLARLAALITLPSQRVLPFTKLAAPLHLETSHLTRPPMHFVAVEGIARALEVFNGPDTVKSNGPDTVKSRRTLAPRGFPIDVC</sequence>
<dbReference type="EMBL" id="HBHP01008212">
    <property type="protein sequence ID" value="CAD9754257.1"/>
    <property type="molecule type" value="Transcribed_RNA"/>
</dbReference>
<proteinExistence type="predicted"/>